<evidence type="ECO:0000256" key="4">
    <source>
        <dbReference type="ARBA" id="ARBA00023242"/>
    </source>
</evidence>
<evidence type="ECO:0000256" key="5">
    <source>
        <dbReference type="PROSITE-ProRule" id="PRU00176"/>
    </source>
</evidence>
<dbReference type="InterPro" id="IPR035979">
    <property type="entry name" value="RBD_domain_sf"/>
</dbReference>
<evidence type="ECO:0000256" key="1">
    <source>
        <dbReference type="ARBA" id="ARBA00004123"/>
    </source>
</evidence>
<feature type="compositionally biased region" description="Acidic residues" evidence="6">
    <location>
        <begin position="364"/>
        <end position="373"/>
    </location>
</feature>
<feature type="region of interest" description="Disordered" evidence="6">
    <location>
        <begin position="333"/>
        <end position="385"/>
    </location>
</feature>
<accession>A0A1E3P8M0</accession>
<dbReference type="EMBL" id="KV454208">
    <property type="protein sequence ID" value="ODQ61718.1"/>
    <property type="molecule type" value="Genomic_DNA"/>
</dbReference>
<dbReference type="AlphaFoldDB" id="A0A1E3P8M0"/>
<dbReference type="InterPro" id="IPR051945">
    <property type="entry name" value="RRM_MRD1_RNA_proc_ribogen"/>
</dbReference>
<keyword evidence="2" id="KW-0677">Repeat</keyword>
<dbReference type="Pfam" id="PF00076">
    <property type="entry name" value="RRM_1"/>
    <property type="match status" value="1"/>
</dbReference>
<evidence type="ECO:0000256" key="6">
    <source>
        <dbReference type="SAM" id="MobiDB-lite"/>
    </source>
</evidence>
<dbReference type="Gene3D" id="3.30.70.330">
    <property type="match status" value="2"/>
</dbReference>
<comment type="subcellular location">
    <subcellularLocation>
        <location evidence="1">Nucleus</location>
    </subcellularLocation>
</comment>
<dbReference type="SMART" id="SM00361">
    <property type="entry name" value="RRM_1"/>
    <property type="match status" value="1"/>
</dbReference>
<evidence type="ECO:0000256" key="3">
    <source>
        <dbReference type="ARBA" id="ARBA00022884"/>
    </source>
</evidence>
<evidence type="ECO:0000259" key="7">
    <source>
        <dbReference type="PROSITE" id="PS50102"/>
    </source>
</evidence>
<keyword evidence="3 5" id="KW-0694">RNA-binding</keyword>
<keyword evidence="4" id="KW-0539">Nucleus</keyword>
<keyword evidence="9" id="KW-1185">Reference proteome</keyword>
<evidence type="ECO:0000313" key="9">
    <source>
        <dbReference type="Proteomes" id="UP000094112"/>
    </source>
</evidence>
<dbReference type="GO" id="GO:0005634">
    <property type="term" value="C:nucleus"/>
    <property type="evidence" value="ECO:0007669"/>
    <property type="project" value="UniProtKB-SubCell"/>
</dbReference>
<dbReference type="Proteomes" id="UP000094112">
    <property type="component" value="Unassembled WGS sequence"/>
</dbReference>
<dbReference type="PANTHER" id="PTHR48039:SF5">
    <property type="entry name" value="RNA-BINDING PROTEIN 28"/>
    <property type="match status" value="1"/>
</dbReference>
<evidence type="ECO:0000256" key="2">
    <source>
        <dbReference type="ARBA" id="ARBA00022737"/>
    </source>
</evidence>
<gene>
    <name evidence="8" type="ORF">WICANDRAFT_59800</name>
</gene>
<dbReference type="OrthoDB" id="439808at2759"/>
<organism evidence="8 9">
    <name type="scientific">Wickerhamomyces anomalus (strain ATCC 58044 / CBS 1984 / NCYC 433 / NRRL Y-366-8)</name>
    <name type="common">Yeast</name>
    <name type="synonym">Hansenula anomala</name>
    <dbReference type="NCBI Taxonomy" id="683960"/>
    <lineage>
        <taxon>Eukaryota</taxon>
        <taxon>Fungi</taxon>
        <taxon>Dikarya</taxon>
        <taxon>Ascomycota</taxon>
        <taxon>Saccharomycotina</taxon>
        <taxon>Saccharomycetes</taxon>
        <taxon>Phaffomycetales</taxon>
        <taxon>Wickerhamomycetaceae</taxon>
        <taxon>Wickerhamomyces</taxon>
    </lineage>
</organism>
<feature type="compositionally biased region" description="Low complexity" evidence="6">
    <location>
        <begin position="339"/>
        <end position="348"/>
    </location>
</feature>
<feature type="domain" description="RRM" evidence="7">
    <location>
        <begin position="58"/>
        <end position="141"/>
    </location>
</feature>
<dbReference type="RefSeq" id="XP_019040925.1">
    <property type="nucleotide sequence ID" value="XM_019182876.1"/>
</dbReference>
<feature type="compositionally biased region" description="Basic and acidic residues" evidence="6">
    <location>
        <begin position="349"/>
        <end position="359"/>
    </location>
</feature>
<protein>
    <recommendedName>
        <fullName evidence="7">RRM domain-containing protein</fullName>
    </recommendedName>
</protein>
<dbReference type="SMART" id="SM00360">
    <property type="entry name" value="RRM"/>
    <property type="match status" value="2"/>
</dbReference>
<name>A0A1E3P8M0_WICAA</name>
<reference evidence="8 9" key="1">
    <citation type="journal article" date="2016" name="Proc. Natl. Acad. Sci. U.S.A.">
        <title>Comparative genomics of biotechnologically important yeasts.</title>
        <authorList>
            <person name="Riley R."/>
            <person name="Haridas S."/>
            <person name="Wolfe K.H."/>
            <person name="Lopes M.R."/>
            <person name="Hittinger C.T."/>
            <person name="Goeker M."/>
            <person name="Salamov A.A."/>
            <person name="Wisecaver J.H."/>
            <person name="Long T.M."/>
            <person name="Calvey C.H."/>
            <person name="Aerts A.L."/>
            <person name="Barry K.W."/>
            <person name="Choi C."/>
            <person name="Clum A."/>
            <person name="Coughlan A.Y."/>
            <person name="Deshpande S."/>
            <person name="Douglass A.P."/>
            <person name="Hanson S.J."/>
            <person name="Klenk H.-P."/>
            <person name="LaButti K.M."/>
            <person name="Lapidus A."/>
            <person name="Lindquist E.A."/>
            <person name="Lipzen A.M."/>
            <person name="Meier-Kolthoff J.P."/>
            <person name="Ohm R.A."/>
            <person name="Otillar R.P."/>
            <person name="Pangilinan J.L."/>
            <person name="Peng Y."/>
            <person name="Rokas A."/>
            <person name="Rosa C.A."/>
            <person name="Scheuner C."/>
            <person name="Sibirny A.A."/>
            <person name="Slot J.C."/>
            <person name="Stielow J.B."/>
            <person name="Sun H."/>
            <person name="Kurtzman C.P."/>
            <person name="Blackwell M."/>
            <person name="Grigoriev I.V."/>
            <person name="Jeffries T.W."/>
        </authorList>
    </citation>
    <scope>NUCLEOTIDE SEQUENCE [LARGE SCALE GENOMIC DNA]</scope>
    <source>
        <strain evidence="9">ATCC 58044 / CBS 1984 / NCYC 433 / NRRL Y-366-8</strain>
    </source>
</reference>
<feature type="compositionally biased region" description="Basic and acidic residues" evidence="6">
    <location>
        <begin position="161"/>
        <end position="172"/>
    </location>
</feature>
<sequence>MPESESISPSAPEALLSATPSELVGNTAVVSVDGTVDEPLTTATVNEEQYEGAKVNPKRLYISNVSYQTTEDDLKDLLKEYEIISIIVPSQTVRGFKSFHQKSLGIAYIEFTSEEDAELAKTEINGKFVDGRALRVKSFVEYSPGNKVIKRSRSRRGPFGKSKDDVKSVPEKIDEEEATLDTGAAEGNEQQEASDNIEGDEPALCCEEASGESEETKSQSPNVEEREVSKDTVFISRLSPKATDGDLRLFFHDYAPTDVYIFKNRFSKKQHPLRFHQRYVSALVTLTVEDGVPKAIEALSNEKVKGKPVIVRAAYVSKIEDVKKAAAARQKKNEKLEQEANAAAQAAVEKSEADNHRDSINVVQEDDEGFEGFENEKPAVQTVEA</sequence>
<dbReference type="PANTHER" id="PTHR48039">
    <property type="entry name" value="RNA-BINDING MOTIF PROTEIN 14B"/>
    <property type="match status" value="1"/>
</dbReference>
<dbReference type="SUPFAM" id="SSF54928">
    <property type="entry name" value="RNA-binding domain, RBD"/>
    <property type="match status" value="2"/>
</dbReference>
<dbReference type="PROSITE" id="PS50102">
    <property type="entry name" value="RRM"/>
    <property type="match status" value="1"/>
</dbReference>
<feature type="region of interest" description="Disordered" evidence="6">
    <location>
        <begin position="151"/>
        <end position="228"/>
    </location>
</feature>
<dbReference type="InterPro" id="IPR003954">
    <property type="entry name" value="RRM_euk-type"/>
</dbReference>
<dbReference type="STRING" id="683960.A0A1E3P8M0"/>
<dbReference type="GeneID" id="30200122"/>
<dbReference type="InterPro" id="IPR000504">
    <property type="entry name" value="RRM_dom"/>
</dbReference>
<proteinExistence type="predicted"/>
<dbReference type="GO" id="GO:0003729">
    <property type="term" value="F:mRNA binding"/>
    <property type="evidence" value="ECO:0007669"/>
    <property type="project" value="TreeGrafter"/>
</dbReference>
<dbReference type="InterPro" id="IPR012677">
    <property type="entry name" value="Nucleotide-bd_a/b_plait_sf"/>
</dbReference>
<evidence type="ECO:0000313" key="8">
    <source>
        <dbReference type="EMBL" id="ODQ61718.1"/>
    </source>
</evidence>